<dbReference type="InterPro" id="IPR027417">
    <property type="entry name" value="P-loop_NTPase"/>
</dbReference>
<evidence type="ECO:0000256" key="2">
    <source>
        <dbReference type="ARBA" id="ARBA00022840"/>
    </source>
</evidence>
<dbReference type="PANTHER" id="PTHR43790:SF8">
    <property type="entry name" value="SUGAR ABC TRANSPORTER ATP-BINDING PROTEIN"/>
    <property type="match status" value="1"/>
</dbReference>
<keyword evidence="5" id="KW-1185">Reference proteome</keyword>
<organism evidence="4 5">
    <name type="scientific">Streptomyces sp. 900105755</name>
    <dbReference type="NCBI Taxonomy" id="3154389"/>
    <lineage>
        <taxon>Bacteria</taxon>
        <taxon>Bacillati</taxon>
        <taxon>Actinomycetota</taxon>
        <taxon>Actinomycetes</taxon>
        <taxon>Kitasatosporales</taxon>
        <taxon>Streptomycetaceae</taxon>
        <taxon>Streptomyces</taxon>
    </lineage>
</organism>
<dbReference type="InterPro" id="IPR050107">
    <property type="entry name" value="ABC_carbohydrate_import_ATPase"/>
</dbReference>
<reference evidence="4 5" key="1">
    <citation type="submission" date="2024-06" db="EMBL/GenBank/DDBJ databases">
        <title>The Natural Products Discovery Center: Release of the First 8490 Sequenced Strains for Exploring Actinobacteria Biosynthetic Diversity.</title>
        <authorList>
            <person name="Kalkreuter E."/>
            <person name="Kautsar S.A."/>
            <person name="Yang D."/>
            <person name="Bader C.D."/>
            <person name="Teijaro C.N."/>
            <person name="Fluegel L."/>
            <person name="Davis C.M."/>
            <person name="Simpson J.R."/>
            <person name="Lauterbach L."/>
            <person name="Steele A.D."/>
            <person name="Gui C."/>
            <person name="Meng S."/>
            <person name="Li G."/>
            <person name="Viehrig K."/>
            <person name="Ye F."/>
            <person name="Su P."/>
            <person name="Kiefer A.F."/>
            <person name="Nichols A."/>
            <person name="Cepeda A.J."/>
            <person name="Yan W."/>
            <person name="Fan B."/>
            <person name="Jiang Y."/>
            <person name="Adhikari A."/>
            <person name="Zheng C.-J."/>
            <person name="Schuster L."/>
            <person name="Cowan T.M."/>
            <person name="Smanski M.J."/>
            <person name="Chevrette M.G."/>
            <person name="De Carvalho L.P.S."/>
            <person name="Shen B."/>
        </authorList>
    </citation>
    <scope>NUCLEOTIDE SEQUENCE [LARGE SCALE GENOMIC DNA]</scope>
    <source>
        <strain evidence="4 5">NPDC001694</strain>
    </source>
</reference>
<evidence type="ECO:0000313" key="4">
    <source>
        <dbReference type="EMBL" id="MER6273761.1"/>
    </source>
</evidence>
<keyword evidence="1" id="KW-0547">Nucleotide-binding</keyword>
<sequence length="262" mass="27758">MTTTTTDHPLIELQGVTQRFTGVTAVADVSLAVRPGQVLCLLGHNGAGKSTLIKILSGVYTPTEGTLSIDGEPVTLGGPREALDRGIATVHQGAGTVPLMSVARNFFLGAEPTRGRGLFRRFDAATAGRIALQEIQQLGIRRIRDADQLVGTMSGGERQALVIARALHFGARVLILDEPTSALGVREAEIVLQAVESARDRGVGVVLITHQAHHALRVGDHFAVLAHGRLVASFARGEMEAAEVIDLMAGGTVMEELERKQA</sequence>
<evidence type="ECO:0000256" key="1">
    <source>
        <dbReference type="ARBA" id="ARBA00022741"/>
    </source>
</evidence>
<dbReference type="PANTHER" id="PTHR43790">
    <property type="entry name" value="CARBOHYDRATE TRANSPORT ATP-BINDING PROTEIN MG119-RELATED"/>
    <property type="match status" value="1"/>
</dbReference>
<evidence type="ECO:0000259" key="3">
    <source>
        <dbReference type="PROSITE" id="PS50893"/>
    </source>
</evidence>
<dbReference type="EMBL" id="JBEOZM010000035">
    <property type="protein sequence ID" value="MER6273761.1"/>
    <property type="molecule type" value="Genomic_DNA"/>
</dbReference>
<dbReference type="Gene3D" id="3.40.50.300">
    <property type="entry name" value="P-loop containing nucleotide triphosphate hydrolases"/>
    <property type="match status" value="1"/>
</dbReference>
<dbReference type="InterPro" id="IPR003439">
    <property type="entry name" value="ABC_transporter-like_ATP-bd"/>
</dbReference>
<dbReference type="RefSeq" id="WP_351962009.1">
    <property type="nucleotide sequence ID" value="NZ_JBEOZM010000035.1"/>
</dbReference>
<dbReference type="Pfam" id="PF00005">
    <property type="entry name" value="ABC_tran"/>
    <property type="match status" value="1"/>
</dbReference>
<gene>
    <name evidence="4" type="ORF">ABT211_41865</name>
</gene>
<dbReference type="Proteomes" id="UP001490365">
    <property type="component" value="Unassembled WGS sequence"/>
</dbReference>
<keyword evidence="2 4" id="KW-0067">ATP-binding</keyword>
<proteinExistence type="predicted"/>
<feature type="domain" description="ABC transporter" evidence="3">
    <location>
        <begin position="11"/>
        <end position="252"/>
    </location>
</feature>
<dbReference type="CDD" id="cd03216">
    <property type="entry name" value="ABC_Carb_Monos_I"/>
    <property type="match status" value="1"/>
</dbReference>
<dbReference type="SUPFAM" id="SSF52540">
    <property type="entry name" value="P-loop containing nucleoside triphosphate hydrolases"/>
    <property type="match status" value="1"/>
</dbReference>
<dbReference type="PROSITE" id="PS50893">
    <property type="entry name" value="ABC_TRANSPORTER_2"/>
    <property type="match status" value="1"/>
</dbReference>
<evidence type="ECO:0000313" key="5">
    <source>
        <dbReference type="Proteomes" id="UP001490365"/>
    </source>
</evidence>
<dbReference type="GO" id="GO:0005524">
    <property type="term" value="F:ATP binding"/>
    <property type="evidence" value="ECO:0007669"/>
    <property type="project" value="UniProtKB-KW"/>
</dbReference>
<dbReference type="InterPro" id="IPR017871">
    <property type="entry name" value="ABC_transporter-like_CS"/>
</dbReference>
<dbReference type="InterPro" id="IPR003593">
    <property type="entry name" value="AAA+_ATPase"/>
</dbReference>
<protein>
    <submittedName>
        <fullName evidence="4">ATP-binding cassette domain-containing protein</fullName>
    </submittedName>
</protein>
<accession>A0ABV1TUR2</accession>
<comment type="caution">
    <text evidence="4">The sequence shown here is derived from an EMBL/GenBank/DDBJ whole genome shotgun (WGS) entry which is preliminary data.</text>
</comment>
<name>A0ABV1TUR2_9ACTN</name>
<dbReference type="PROSITE" id="PS00211">
    <property type="entry name" value="ABC_TRANSPORTER_1"/>
    <property type="match status" value="1"/>
</dbReference>
<dbReference type="SMART" id="SM00382">
    <property type="entry name" value="AAA"/>
    <property type="match status" value="1"/>
</dbReference>